<name>A0AAW9PS03_9CYAN</name>
<keyword evidence="2" id="KW-0285">Flavoprotein</keyword>
<dbReference type="AlphaFoldDB" id="A0AAW9PS03"/>
<comment type="similarity">
    <text evidence="4">Belongs to the flavoredoxin family.</text>
</comment>
<gene>
    <name evidence="6" type="ORF">V2H45_09720</name>
</gene>
<dbReference type="GO" id="GO:0016646">
    <property type="term" value="F:oxidoreductase activity, acting on the CH-NH group of donors, NAD or NADP as acceptor"/>
    <property type="evidence" value="ECO:0007669"/>
    <property type="project" value="UniProtKB-ARBA"/>
</dbReference>
<evidence type="ECO:0000256" key="4">
    <source>
        <dbReference type="ARBA" id="ARBA00038054"/>
    </source>
</evidence>
<evidence type="ECO:0000313" key="6">
    <source>
        <dbReference type="EMBL" id="MEE3717022.1"/>
    </source>
</evidence>
<proteinExistence type="inferred from homology"/>
<feature type="domain" description="Flavin reductase like" evidence="5">
    <location>
        <begin position="20"/>
        <end position="171"/>
    </location>
</feature>
<comment type="cofactor">
    <cofactor evidence="1">
        <name>FMN</name>
        <dbReference type="ChEBI" id="CHEBI:58210"/>
    </cofactor>
</comment>
<evidence type="ECO:0000259" key="5">
    <source>
        <dbReference type="SMART" id="SM00903"/>
    </source>
</evidence>
<evidence type="ECO:0000256" key="2">
    <source>
        <dbReference type="ARBA" id="ARBA00022630"/>
    </source>
</evidence>
<dbReference type="Pfam" id="PF01613">
    <property type="entry name" value="Flavin_Reduct"/>
    <property type="match status" value="1"/>
</dbReference>
<dbReference type="InterPro" id="IPR012349">
    <property type="entry name" value="Split_barrel_FMN-bd"/>
</dbReference>
<evidence type="ECO:0000313" key="7">
    <source>
        <dbReference type="Proteomes" id="UP001333818"/>
    </source>
</evidence>
<dbReference type="GO" id="GO:0010181">
    <property type="term" value="F:FMN binding"/>
    <property type="evidence" value="ECO:0007669"/>
    <property type="project" value="InterPro"/>
</dbReference>
<accession>A0AAW9PS03</accession>
<dbReference type="PANTHER" id="PTHR33798:SF5">
    <property type="entry name" value="FLAVIN REDUCTASE LIKE DOMAIN-CONTAINING PROTEIN"/>
    <property type="match status" value="1"/>
</dbReference>
<dbReference type="PANTHER" id="PTHR33798">
    <property type="entry name" value="FLAVOPROTEIN OXYGENASE"/>
    <property type="match status" value="1"/>
</dbReference>
<sequence>MHIDPDSNLPSDNYKLLTNLVIPRPIAWVTSQNAQGVVNLAPFSFFNAVGSNPLYLIISIADRDDGGLKDTASNISSSGEFVVNLVTEELLPAMNISAANFPSDESEVTAAGLHMAESKKIEVPRIAEAQASLECTLHSQQALGVCTLFVGQVVMFHVADRLIGDRFHINGFAPIGRLGSPSVYCRTSDRFDLPRISHDQWQKGNL</sequence>
<dbReference type="InterPro" id="IPR002563">
    <property type="entry name" value="Flavin_Rdtase-like_dom"/>
</dbReference>
<reference evidence="6" key="1">
    <citation type="submission" date="2024-01" db="EMBL/GenBank/DDBJ databases">
        <title>Bank of Algae and Cyanobacteria of the Azores (BACA) strain genomes.</title>
        <authorList>
            <person name="Luz R."/>
            <person name="Cordeiro R."/>
            <person name="Fonseca A."/>
            <person name="Goncalves V."/>
        </authorList>
    </citation>
    <scope>NUCLEOTIDE SEQUENCE</scope>
    <source>
        <strain evidence="6">BACA0141</strain>
    </source>
</reference>
<dbReference type="EMBL" id="JAZBJZ010000031">
    <property type="protein sequence ID" value="MEE3717022.1"/>
    <property type="molecule type" value="Genomic_DNA"/>
</dbReference>
<keyword evidence="7" id="KW-1185">Reference proteome</keyword>
<dbReference type="RefSeq" id="WP_330483451.1">
    <property type="nucleotide sequence ID" value="NZ_JAZBJZ010000031.1"/>
</dbReference>
<protein>
    <submittedName>
        <fullName evidence="6">Flavin reductase family protein</fullName>
        <ecNumber evidence="6">1.5.1.-</ecNumber>
    </submittedName>
</protein>
<evidence type="ECO:0000256" key="1">
    <source>
        <dbReference type="ARBA" id="ARBA00001917"/>
    </source>
</evidence>
<dbReference type="SUPFAM" id="SSF50475">
    <property type="entry name" value="FMN-binding split barrel"/>
    <property type="match status" value="1"/>
</dbReference>
<dbReference type="SMART" id="SM00903">
    <property type="entry name" value="Flavin_Reduct"/>
    <property type="match status" value="1"/>
</dbReference>
<dbReference type="Gene3D" id="2.30.110.10">
    <property type="entry name" value="Electron Transport, Fmn-binding Protein, Chain A"/>
    <property type="match status" value="1"/>
</dbReference>
<organism evidence="6 7">
    <name type="scientific">Tumidithrix elongata BACA0141</name>
    <dbReference type="NCBI Taxonomy" id="2716417"/>
    <lineage>
        <taxon>Bacteria</taxon>
        <taxon>Bacillati</taxon>
        <taxon>Cyanobacteriota</taxon>
        <taxon>Cyanophyceae</taxon>
        <taxon>Pseudanabaenales</taxon>
        <taxon>Pseudanabaenaceae</taxon>
        <taxon>Tumidithrix</taxon>
        <taxon>Tumidithrix elongata</taxon>
    </lineage>
</organism>
<dbReference type="EC" id="1.5.1.-" evidence="6"/>
<dbReference type="Proteomes" id="UP001333818">
    <property type="component" value="Unassembled WGS sequence"/>
</dbReference>
<keyword evidence="6" id="KW-0560">Oxidoreductase</keyword>
<keyword evidence="3" id="KW-0288">FMN</keyword>
<evidence type="ECO:0000256" key="3">
    <source>
        <dbReference type="ARBA" id="ARBA00022643"/>
    </source>
</evidence>
<comment type="caution">
    <text evidence="6">The sequence shown here is derived from an EMBL/GenBank/DDBJ whole genome shotgun (WGS) entry which is preliminary data.</text>
</comment>